<dbReference type="Proteomes" id="UP000694568">
    <property type="component" value="Unplaced"/>
</dbReference>
<proteinExistence type="inferred from homology"/>
<evidence type="ECO:0000256" key="1">
    <source>
        <dbReference type="ARBA" id="ARBA00034703"/>
    </source>
</evidence>
<evidence type="ECO:0000313" key="4">
    <source>
        <dbReference type="Ensembl" id="ENSSLUP00000018674.1"/>
    </source>
</evidence>
<dbReference type="GeneTree" id="ENSGT01030000235020"/>
<protein>
    <recommendedName>
        <fullName evidence="6">BCL6 corepressor</fullName>
    </recommendedName>
</protein>
<feature type="region of interest" description="Disordered" evidence="2">
    <location>
        <begin position="1"/>
        <end position="79"/>
    </location>
</feature>
<comment type="similarity">
    <text evidence="1">Belongs to the BCOR family.</text>
</comment>
<dbReference type="AlphaFoldDB" id="A0A8C9Y4D6"/>
<dbReference type="GO" id="GO:0003714">
    <property type="term" value="F:transcription corepressor activity"/>
    <property type="evidence" value="ECO:0007669"/>
    <property type="project" value="TreeGrafter"/>
</dbReference>
<name>A0A8C9Y4D6_SANLU</name>
<dbReference type="GO" id="GO:0005634">
    <property type="term" value="C:nucleus"/>
    <property type="evidence" value="ECO:0007669"/>
    <property type="project" value="TreeGrafter"/>
</dbReference>
<dbReference type="PANTHER" id="PTHR24117">
    <property type="entry name" value="AGAP007537-PB"/>
    <property type="match status" value="1"/>
</dbReference>
<dbReference type="Ensembl" id="ENSSLUT00000019261.1">
    <property type="protein sequence ID" value="ENSSLUP00000018674.1"/>
    <property type="gene ID" value="ENSSLUG00000008689.1"/>
</dbReference>
<feature type="compositionally biased region" description="Polar residues" evidence="2">
    <location>
        <begin position="50"/>
        <end position="62"/>
    </location>
</feature>
<keyword evidence="3" id="KW-0812">Transmembrane</keyword>
<accession>A0A8C9Y4D6</accession>
<feature type="compositionally biased region" description="Basic and acidic residues" evidence="2">
    <location>
        <begin position="18"/>
        <end position="34"/>
    </location>
</feature>
<dbReference type="PANTHER" id="PTHR24117:SF8">
    <property type="entry name" value="BCL-6 COREPRESSOR"/>
    <property type="match status" value="1"/>
</dbReference>
<evidence type="ECO:0000256" key="3">
    <source>
        <dbReference type="SAM" id="Phobius"/>
    </source>
</evidence>
<keyword evidence="5" id="KW-1185">Reference proteome</keyword>
<organism evidence="4 5">
    <name type="scientific">Sander lucioperca</name>
    <name type="common">Pike-perch</name>
    <name type="synonym">Perca lucioperca</name>
    <dbReference type="NCBI Taxonomy" id="283035"/>
    <lineage>
        <taxon>Eukaryota</taxon>
        <taxon>Metazoa</taxon>
        <taxon>Chordata</taxon>
        <taxon>Craniata</taxon>
        <taxon>Vertebrata</taxon>
        <taxon>Euteleostomi</taxon>
        <taxon>Actinopterygii</taxon>
        <taxon>Neopterygii</taxon>
        <taxon>Teleostei</taxon>
        <taxon>Neoteleostei</taxon>
        <taxon>Acanthomorphata</taxon>
        <taxon>Eupercaria</taxon>
        <taxon>Perciformes</taxon>
        <taxon>Percoidei</taxon>
        <taxon>Percidae</taxon>
        <taxon>Luciopercinae</taxon>
        <taxon>Sander</taxon>
    </lineage>
</organism>
<evidence type="ECO:0000313" key="5">
    <source>
        <dbReference type="Proteomes" id="UP000694568"/>
    </source>
</evidence>
<sequence length="457" mass="50019">MASEQPSPARPSPHKSRPRDGALEHRSVGVERRPSRSPSKPNFERPAHQPQATKDSKSSQTTKRGETTPEVSSYKRPCLENGHPPGHLYLPQSDAYLNHSLAYANRYLHYPIPDGMALHSLPIAGKGPVYPHPVLLGSNSLYPTHLAAKHPLPYHNLPAGPGGEYLTYNSQEMAHPLMQTHSDKLAERGDATLKPRGQEKSRGTVEECGGHRDHNIGKEIGEGSQIKSDREAGAQGQGGNQSRTPSSSVASREKIVCIDLVHSDTDIESTPTVHKPAAEASSKVNQNECCHRNQNLTKTDYEPKHQHHLSHPYPIHSGHSPALKPNHTDRKPEAPFGKPKVLQDKGCPGVTSSTSPTSLGKFDDEEDGLTSSKGCRRSSLAKRIANSSGYVGDRFKCVTTELYADSSKLSREQRALQVRPLPLVCVCVCVCVCMYIYIYIYIYSTGYIGDGLKKGSL</sequence>
<feature type="compositionally biased region" description="Polar residues" evidence="2">
    <location>
        <begin position="240"/>
        <end position="250"/>
    </location>
</feature>
<keyword evidence="3" id="KW-1133">Transmembrane helix</keyword>
<feature type="compositionally biased region" description="Basic and acidic residues" evidence="2">
    <location>
        <begin position="191"/>
        <end position="232"/>
    </location>
</feature>
<reference evidence="4" key="2">
    <citation type="submission" date="2025-09" db="UniProtKB">
        <authorList>
            <consortium name="Ensembl"/>
        </authorList>
    </citation>
    <scope>IDENTIFICATION</scope>
</reference>
<reference evidence="4" key="1">
    <citation type="submission" date="2025-08" db="UniProtKB">
        <authorList>
            <consortium name="Ensembl"/>
        </authorList>
    </citation>
    <scope>IDENTIFICATION</scope>
</reference>
<feature type="region of interest" description="Disordered" evidence="2">
    <location>
        <begin position="191"/>
        <end position="251"/>
    </location>
</feature>
<evidence type="ECO:0000256" key="2">
    <source>
        <dbReference type="SAM" id="MobiDB-lite"/>
    </source>
</evidence>
<feature type="transmembrane region" description="Helical" evidence="3">
    <location>
        <begin position="421"/>
        <end position="442"/>
    </location>
</feature>
<keyword evidence="3" id="KW-0472">Membrane</keyword>
<dbReference type="InterPro" id="IPR047144">
    <property type="entry name" value="BCOR-like"/>
</dbReference>
<dbReference type="GO" id="GO:0000122">
    <property type="term" value="P:negative regulation of transcription by RNA polymerase II"/>
    <property type="evidence" value="ECO:0007669"/>
    <property type="project" value="TreeGrafter"/>
</dbReference>
<evidence type="ECO:0008006" key="6">
    <source>
        <dbReference type="Google" id="ProtNLM"/>
    </source>
</evidence>
<feature type="region of interest" description="Disordered" evidence="2">
    <location>
        <begin position="303"/>
        <end position="372"/>
    </location>
</feature>